<feature type="chain" id="PRO_5012847438" description="LPXTG-domain-containing protein" evidence="3">
    <location>
        <begin position="20"/>
        <end position="512"/>
    </location>
</feature>
<protein>
    <recommendedName>
        <fullName evidence="6">LPXTG-domain-containing protein</fullName>
    </recommendedName>
</protein>
<evidence type="ECO:0000256" key="3">
    <source>
        <dbReference type="SAM" id="SignalP"/>
    </source>
</evidence>
<comment type="caution">
    <text evidence="4">The sequence shown here is derived from an EMBL/GenBank/DDBJ whole genome shotgun (WGS) entry which is preliminary data.</text>
</comment>
<keyword evidence="2" id="KW-1133">Transmembrane helix</keyword>
<keyword evidence="2" id="KW-0812">Transmembrane</keyword>
<evidence type="ECO:0000313" key="5">
    <source>
        <dbReference type="Proteomes" id="UP000193689"/>
    </source>
</evidence>
<feature type="compositionally biased region" description="Polar residues" evidence="1">
    <location>
        <begin position="488"/>
        <end position="504"/>
    </location>
</feature>
<dbReference type="OrthoDB" id="5426678at2759"/>
<feature type="transmembrane region" description="Helical" evidence="2">
    <location>
        <begin position="231"/>
        <end position="251"/>
    </location>
</feature>
<accession>A0A1Y2EJQ7</accession>
<keyword evidence="3" id="KW-0732">Signal</keyword>
<gene>
    <name evidence="4" type="ORF">BCR38DRAFT_329370</name>
</gene>
<dbReference type="AlphaFoldDB" id="A0A1Y2EJQ7"/>
<evidence type="ECO:0000256" key="1">
    <source>
        <dbReference type="SAM" id="MobiDB-lite"/>
    </source>
</evidence>
<dbReference type="EMBL" id="MCFJ01000001">
    <property type="protein sequence ID" value="ORY71506.1"/>
    <property type="molecule type" value="Genomic_DNA"/>
</dbReference>
<proteinExistence type="predicted"/>
<keyword evidence="5" id="KW-1185">Reference proteome</keyword>
<dbReference type="InParanoid" id="A0A1Y2EJQ7"/>
<name>A0A1Y2EJQ7_9PEZI</name>
<feature type="region of interest" description="Disordered" evidence="1">
    <location>
        <begin position="262"/>
        <end position="281"/>
    </location>
</feature>
<dbReference type="RefSeq" id="XP_040721098.1">
    <property type="nucleotide sequence ID" value="XM_040854876.1"/>
</dbReference>
<dbReference type="Proteomes" id="UP000193689">
    <property type="component" value="Unassembled WGS sequence"/>
</dbReference>
<feature type="region of interest" description="Disordered" evidence="1">
    <location>
        <begin position="428"/>
        <end position="512"/>
    </location>
</feature>
<organism evidence="4 5">
    <name type="scientific">Pseudomassariella vexata</name>
    <dbReference type="NCBI Taxonomy" id="1141098"/>
    <lineage>
        <taxon>Eukaryota</taxon>
        <taxon>Fungi</taxon>
        <taxon>Dikarya</taxon>
        <taxon>Ascomycota</taxon>
        <taxon>Pezizomycotina</taxon>
        <taxon>Sordariomycetes</taxon>
        <taxon>Xylariomycetidae</taxon>
        <taxon>Amphisphaeriales</taxon>
        <taxon>Pseudomassariaceae</taxon>
        <taxon>Pseudomassariella</taxon>
    </lineage>
</organism>
<reference evidence="4 5" key="1">
    <citation type="submission" date="2016-07" db="EMBL/GenBank/DDBJ databases">
        <title>Pervasive Adenine N6-methylation of Active Genes in Fungi.</title>
        <authorList>
            <consortium name="DOE Joint Genome Institute"/>
            <person name="Mondo S.J."/>
            <person name="Dannebaum R.O."/>
            <person name="Kuo R.C."/>
            <person name="Labutti K."/>
            <person name="Haridas S."/>
            <person name="Kuo A."/>
            <person name="Salamov A."/>
            <person name="Ahrendt S.R."/>
            <person name="Lipzen A."/>
            <person name="Sullivan W."/>
            <person name="Andreopoulos W.B."/>
            <person name="Clum A."/>
            <person name="Lindquist E."/>
            <person name="Daum C."/>
            <person name="Ramamoorthy G.K."/>
            <person name="Gryganskyi A."/>
            <person name="Culley D."/>
            <person name="Magnuson J.K."/>
            <person name="James T.Y."/>
            <person name="O'Malley M.A."/>
            <person name="Stajich J.E."/>
            <person name="Spatafora J.W."/>
            <person name="Visel A."/>
            <person name="Grigoriev I.V."/>
        </authorList>
    </citation>
    <scope>NUCLEOTIDE SEQUENCE [LARGE SCALE GENOMIC DNA]</scope>
    <source>
        <strain evidence="4 5">CBS 129021</strain>
    </source>
</reference>
<feature type="signal peptide" evidence="3">
    <location>
        <begin position="1"/>
        <end position="19"/>
    </location>
</feature>
<sequence length="512" mass="54198">MAALSLILLFALFRQHIVALQVTPNSPCASFCLDSNDLDFSDPKSSNTENKDITCYDDEYKTSPAGQKFQRCMSCLQDSTFAQGSENDQSWFLYNLRYTFDYCVFGYPNASGVASTPCSTSTACGGLETALTSDNLDANGLAPYGYCAADGGAMKGPSVSKCVACVAALDGQDYLANFIIALDTGCQQQPMVGTVVGLNDTIFSTTTIAAADPTTSAAASSNQPVLSTSTIAGLVVGIIALVVSVGAVLFIRHRKRRNRRLRLEGTPNLSGSKRSNHRPASSLSFRCQTHLSPRSPQFFPNVSESSIPEEKPYVVSSAAPGSNPVSPESPVSRHFMWSGKPGFRSKRTYRGGDSNGLPLHNIATSIPQIPGHVYSPKGGARGYSPTDDMVTPASTTSTKSTAQLLPMKPYSPAEYGVIAPRIGRGDSAGADATYTSPTSGSTASPLLSRTWDQRAPTWDKPLPHRVSNRPSSSVVSTMLGLGGKEKSVSNTGSPVESKKISTSFPAPPPPKS</sequence>
<feature type="compositionally biased region" description="Polar residues" evidence="1">
    <location>
        <begin position="267"/>
        <end position="281"/>
    </location>
</feature>
<keyword evidence="2" id="KW-0472">Membrane</keyword>
<evidence type="ECO:0000313" key="4">
    <source>
        <dbReference type="EMBL" id="ORY71506.1"/>
    </source>
</evidence>
<feature type="compositionally biased region" description="Polar residues" evidence="1">
    <location>
        <begin position="433"/>
        <end position="447"/>
    </location>
</feature>
<evidence type="ECO:0008006" key="6">
    <source>
        <dbReference type="Google" id="ProtNLM"/>
    </source>
</evidence>
<dbReference type="GeneID" id="63771088"/>
<evidence type="ECO:0000256" key="2">
    <source>
        <dbReference type="SAM" id="Phobius"/>
    </source>
</evidence>